<keyword evidence="1" id="KW-0812">Transmembrane</keyword>
<keyword evidence="1" id="KW-0472">Membrane</keyword>
<dbReference type="EMBL" id="JBHTJS010000063">
    <property type="protein sequence ID" value="MFD1009671.1"/>
    <property type="molecule type" value="Genomic_DNA"/>
</dbReference>
<dbReference type="RefSeq" id="WP_379559696.1">
    <property type="nucleotide sequence ID" value="NZ_JBHTJS010000063.1"/>
</dbReference>
<keyword evidence="1" id="KW-1133">Transmembrane helix</keyword>
<evidence type="ECO:0000256" key="1">
    <source>
        <dbReference type="SAM" id="Phobius"/>
    </source>
</evidence>
<gene>
    <name evidence="2" type="ORF">ACFQ1C_16100</name>
</gene>
<sequence>MNKKTIHKTLGGLLLLPLIVWVISGAFFFIKPGYQAAFAPLEIKTYPLDEALTLTAQPQWQELRLLRTVLGSHLLIKEQGQYHHLDANTLAPMASPTQAQLRLLLEDAIASDPLRYGHLTQLDDNLVPPNLTQPKSVITVHTSTGVELTLDWGRLQLRQLGADTRFINGVYSMHYLQWTPYKGLNKVLGFVGLVLLFGLALSGSFLLLRSSQEKVR</sequence>
<proteinExistence type="predicted"/>
<comment type="caution">
    <text evidence="2">The sequence shown here is derived from an EMBL/GenBank/DDBJ whole genome shotgun (WGS) entry which is preliminary data.</text>
</comment>
<evidence type="ECO:0000313" key="3">
    <source>
        <dbReference type="Proteomes" id="UP001597048"/>
    </source>
</evidence>
<protein>
    <recommendedName>
        <fullName evidence="4">Peptidase</fullName>
    </recommendedName>
</protein>
<evidence type="ECO:0008006" key="4">
    <source>
        <dbReference type="Google" id="ProtNLM"/>
    </source>
</evidence>
<reference evidence="3" key="1">
    <citation type="journal article" date="2019" name="Int. J. Syst. Evol. Microbiol.">
        <title>The Global Catalogue of Microorganisms (GCM) 10K type strain sequencing project: providing services to taxonomists for standard genome sequencing and annotation.</title>
        <authorList>
            <consortium name="The Broad Institute Genomics Platform"/>
            <consortium name="The Broad Institute Genome Sequencing Center for Infectious Disease"/>
            <person name="Wu L."/>
            <person name="Ma J."/>
        </authorList>
    </citation>
    <scope>NUCLEOTIDE SEQUENCE [LARGE SCALE GENOMIC DNA]</scope>
    <source>
        <strain evidence="3">CCUG 60525</strain>
    </source>
</reference>
<organism evidence="2 3">
    <name type="scientific">Oceanisphaera ostreae</name>
    <dbReference type="NCBI Taxonomy" id="914151"/>
    <lineage>
        <taxon>Bacteria</taxon>
        <taxon>Pseudomonadati</taxon>
        <taxon>Pseudomonadota</taxon>
        <taxon>Gammaproteobacteria</taxon>
        <taxon>Aeromonadales</taxon>
        <taxon>Aeromonadaceae</taxon>
        <taxon>Oceanisphaera</taxon>
    </lineage>
</organism>
<evidence type="ECO:0000313" key="2">
    <source>
        <dbReference type="EMBL" id="MFD1009671.1"/>
    </source>
</evidence>
<name>A0ABW3KNX3_9GAMM</name>
<feature type="transmembrane region" description="Helical" evidence="1">
    <location>
        <begin position="12"/>
        <end position="30"/>
    </location>
</feature>
<dbReference type="Proteomes" id="UP001597048">
    <property type="component" value="Unassembled WGS sequence"/>
</dbReference>
<feature type="transmembrane region" description="Helical" evidence="1">
    <location>
        <begin position="187"/>
        <end position="208"/>
    </location>
</feature>
<keyword evidence="3" id="KW-1185">Reference proteome</keyword>
<accession>A0ABW3KNX3</accession>